<dbReference type="Proteomes" id="UP000682733">
    <property type="component" value="Unassembled WGS sequence"/>
</dbReference>
<evidence type="ECO:0000313" key="5">
    <source>
        <dbReference type="Proteomes" id="UP000677228"/>
    </source>
</evidence>
<organism evidence="3 5">
    <name type="scientific">Didymodactylos carnosus</name>
    <dbReference type="NCBI Taxonomy" id="1234261"/>
    <lineage>
        <taxon>Eukaryota</taxon>
        <taxon>Metazoa</taxon>
        <taxon>Spiralia</taxon>
        <taxon>Gnathifera</taxon>
        <taxon>Rotifera</taxon>
        <taxon>Eurotatoria</taxon>
        <taxon>Bdelloidea</taxon>
        <taxon>Philodinida</taxon>
        <taxon>Philodinidae</taxon>
        <taxon>Didymodactylos</taxon>
    </lineage>
</organism>
<dbReference type="EMBL" id="CAJOBA010000026">
    <property type="protein sequence ID" value="CAF3495841.1"/>
    <property type="molecule type" value="Genomic_DNA"/>
</dbReference>
<sequence>NFTGLGPEPGPKQPYGTGTGTGPEPGPKQVYGTGTETGPKQLHGTGTGTGTKNHRSRPYLLVNATRLTELIANHCEWVYDGDLNRPKIEVSDAKVCASGRSGERVLDGMIERLKKTLDTVENESHFRWVIILGGINDLSLGSEPERIMDGLRQMYDMVYRHGANLVIMTVTESGLVKTNDPRDEKRHRLNTLIKTYAWENHFAGGKRTFCVDLDKLIPWHRPDMVEKKLLWDDHMHLTPKGYDRVAELIFQVIVDYLNLK</sequence>
<accession>A0A8S2CRE3</accession>
<dbReference type="Proteomes" id="UP000677228">
    <property type="component" value="Unassembled WGS sequence"/>
</dbReference>
<dbReference type="GO" id="GO:0004622">
    <property type="term" value="F:phosphatidylcholine lysophospholipase activity"/>
    <property type="evidence" value="ECO:0007669"/>
    <property type="project" value="TreeGrafter"/>
</dbReference>
<dbReference type="Gene3D" id="3.40.50.1110">
    <property type="entry name" value="SGNH hydrolase"/>
    <property type="match status" value="1"/>
</dbReference>
<proteinExistence type="predicted"/>
<dbReference type="CDD" id="cd00229">
    <property type="entry name" value="SGNH_hydrolase"/>
    <property type="match status" value="1"/>
</dbReference>
<dbReference type="InterPro" id="IPR051532">
    <property type="entry name" value="Ester_Hydrolysis_Enzymes"/>
</dbReference>
<reference evidence="3" key="1">
    <citation type="submission" date="2021-02" db="EMBL/GenBank/DDBJ databases">
        <authorList>
            <person name="Nowell W R."/>
        </authorList>
    </citation>
    <scope>NUCLEOTIDE SEQUENCE</scope>
</reference>
<feature type="domain" description="SGNH hydrolase-type esterase" evidence="2">
    <location>
        <begin position="98"/>
        <end position="244"/>
    </location>
</feature>
<dbReference type="PANTHER" id="PTHR30383">
    <property type="entry name" value="THIOESTERASE 1/PROTEASE 1/LYSOPHOSPHOLIPASE L1"/>
    <property type="match status" value="1"/>
</dbReference>
<feature type="region of interest" description="Disordered" evidence="1">
    <location>
        <begin position="1"/>
        <end position="55"/>
    </location>
</feature>
<protein>
    <recommendedName>
        <fullName evidence="2">SGNH hydrolase-type esterase domain-containing protein</fullName>
    </recommendedName>
</protein>
<evidence type="ECO:0000313" key="4">
    <source>
        <dbReference type="EMBL" id="CAF3495841.1"/>
    </source>
</evidence>
<dbReference type="InterPro" id="IPR036514">
    <property type="entry name" value="SGNH_hydro_sf"/>
</dbReference>
<gene>
    <name evidence="3" type="ORF">OVA965_LOCUS232</name>
    <name evidence="4" type="ORF">TMI583_LOCUS232</name>
</gene>
<dbReference type="SUPFAM" id="SSF52266">
    <property type="entry name" value="SGNH hydrolase"/>
    <property type="match status" value="1"/>
</dbReference>
<dbReference type="PANTHER" id="PTHR30383:SF5">
    <property type="entry name" value="SGNH HYDROLASE-TYPE ESTERASE DOMAIN-CONTAINING PROTEIN"/>
    <property type="match status" value="1"/>
</dbReference>
<feature type="non-terminal residue" evidence="3">
    <location>
        <position position="1"/>
    </location>
</feature>
<comment type="caution">
    <text evidence="3">The sequence shown here is derived from an EMBL/GenBank/DDBJ whole genome shotgun (WGS) entry which is preliminary data.</text>
</comment>
<evidence type="ECO:0000259" key="2">
    <source>
        <dbReference type="Pfam" id="PF13472"/>
    </source>
</evidence>
<dbReference type="EMBL" id="CAJNOK010000026">
    <property type="protein sequence ID" value="CAF0723522.1"/>
    <property type="molecule type" value="Genomic_DNA"/>
</dbReference>
<dbReference type="Pfam" id="PF13472">
    <property type="entry name" value="Lipase_GDSL_2"/>
    <property type="match status" value="1"/>
</dbReference>
<evidence type="ECO:0000256" key="1">
    <source>
        <dbReference type="SAM" id="MobiDB-lite"/>
    </source>
</evidence>
<evidence type="ECO:0000313" key="3">
    <source>
        <dbReference type="EMBL" id="CAF0723522.1"/>
    </source>
</evidence>
<name>A0A8S2CRE3_9BILA</name>
<dbReference type="AlphaFoldDB" id="A0A8S2CRE3"/>
<dbReference type="InterPro" id="IPR013830">
    <property type="entry name" value="SGNH_hydro"/>
</dbReference>